<dbReference type="OrthoDB" id="2668326at2759"/>
<gene>
    <name evidence="2" type="ORF">PAXRUDRAFT_835175</name>
</gene>
<dbReference type="AlphaFoldDB" id="A0A0D0C0Z0"/>
<feature type="compositionally biased region" description="Pro residues" evidence="1">
    <location>
        <begin position="1"/>
        <end position="11"/>
    </location>
</feature>
<organism evidence="2 3">
    <name type="scientific">Paxillus rubicundulus Ve08.2h10</name>
    <dbReference type="NCBI Taxonomy" id="930991"/>
    <lineage>
        <taxon>Eukaryota</taxon>
        <taxon>Fungi</taxon>
        <taxon>Dikarya</taxon>
        <taxon>Basidiomycota</taxon>
        <taxon>Agaricomycotina</taxon>
        <taxon>Agaricomycetes</taxon>
        <taxon>Agaricomycetidae</taxon>
        <taxon>Boletales</taxon>
        <taxon>Paxilineae</taxon>
        <taxon>Paxillaceae</taxon>
        <taxon>Paxillus</taxon>
    </lineage>
</organism>
<name>A0A0D0C0Z0_9AGAM</name>
<reference evidence="3" key="2">
    <citation type="submission" date="2015-01" db="EMBL/GenBank/DDBJ databases">
        <title>Evolutionary Origins and Diversification of the Mycorrhizal Mutualists.</title>
        <authorList>
            <consortium name="DOE Joint Genome Institute"/>
            <consortium name="Mycorrhizal Genomics Consortium"/>
            <person name="Kohler A."/>
            <person name="Kuo A."/>
            <person name="Nagy L.G."/>
            <person name="Floudas D."/>
            <person name="Copeland A."/>
            <person name="Barry K.W."/>
            <person name="Cichocki N."/>
            <person name="Veneault-Fourrey C."/>
            <person name="LaButti K."/>
            <person name="Lindquist E.A."/>
            <person name="Lipzen A."/>
            <person name="Lundell T."/>
            <person name="Morin E."/>
            <person name="Murat C."/>
            <person name="Riley R."/>
            <person name="Ohm R."/>
            <person name="Sun H."/>
            <person name="Tunlid A."/>
            <person name="Henrissat B."/>
            <person name="Grigoriev I.V."/>
            <person name="Hibbett D.S."/>
            <person name="Martin F."/>
        </authorList>
    </citation>
    <scope>NUCLEOTIDE SEQUENCE [LARGE SCALE GENOMIC DNA]</scope>
    <source>
        <strain evidence="3">Ve08.2h10</strain>
    </source>
</reference>
<feature type="region of interest" description="Disordered" evidence="1">
    <location>
        <begin position="1"/>
        <end position="40"/>
    </location>
</feature>
<sequence>MAKNTPAPPPSSSSRGNTDRGRRGHGRGRGSAGGEAESSSAFRVHWETTIAPGCTSKMVQWLVDHPVDCIVLFLEDKSTPCPQGQPSGSNKQEIYGVTAKIVFNGDLEYRGLFMLQPEKFSEVVQNHIGISKRLYYDQAKNFQQTGNGIAPTEISEGDPEYNNLLESVLEAFPWYMDLHGLWKGIPSISLKAAINSTLGISHGAQLLSIVKKTSTTTASDSSSEPPMSDCHTCTANEPS</sequence>
<protein>
    <submittedName>
        <fullName evidence="2">Uncharacterized protein</fullName>
    </submittedName>
</protein>
<dbReference type="Proteomes" id="UP000054538">
    <property type="component" value="Unassembled WGS sequence"/>
</dbReference>
<evidence type="ECO:0000313" key="2">
    <source>
        <dbReference type="EMBL" id="KIK76922.1"/>
    </source>
</evidence>
<reference evidence="2 3" key="1">
    <citation type="submission" date="2014-04" db="EMBL/GenBank/DDBJ databases">
        <authorList>
            <consortium name="DOE Joint Genome Institute"/>
            <person name="Kuo A."/>
            <person name="Kohler A."/>
            <person name="Jargeat P."/>
            <person name="Nagy L.G."/>
            <person name="Floudas D."/>
            <person name="Copeland A."/>
            <person name="Barry K.W."/>
            <person name="Cichocki N."/>
            <person name="Veneault-Fourrey C."/>
            <person name="LaButti K."/>
            <person name="Lindquist E.A."/>
            <person name="Lipzen A."/>
            <person name="Lundell T."/>
            <person name="Morin E."/>
            <person name="Murat C."/>
            <person name="Sun H."/>
            <person name="Tunlid A."/>
            <person name="Henrissat B."/>
            <person name="Grigoriev I.V."/>
            <person name="Hibbett D.S."/>
            <person name="Martin F."/>
            <person name="Nordberg H.P."/>
            <person name="Cantor M.N."/>
            <person name="Hua S.X."/>
        </authorList>
    </citation>
    <scope>NUCLEOTIDE SEQUENCE [LARGE SCALE GENOMIC DNA]</scope>
    <source>
        <strain evidence="2 3">Ve08.2h10</strain>
    </source>
</reference>
<proteinExistence type="predicted"/>
<evidence type="ECO:0000313" key="3">
    <source>
        <dbReference type="Proteomes" id="UP000054538"/>
    </source>
</evidence>
<evidence type="ECO:0000256" key="1">
    <source>
        <dbReference type="SAM" id="MobiDB-lite"/>
    </source>
</evidence>
<dbReference type="EMBL" id="KN827231">
    <property type="protein sequence ID" value="KIK76922.1"/>
    <property type="molecule type" value="Genomic_DNA"/>
</dbReference>
<dbReference type="HOGENOM" id="CLU_041175_2_0_1"/>
<keyword evidence="3" id="KW-1185">Reference proteome</keyword>
<dbReference type="InParanoid" id="A0A0D0C0Z0"/>
<feature type="region of interest" description="Disordered" evidence="1">
    <location>
        <begin position="216"/>
        <end position="239"/>
    </location>
</feature>
<accession>A0A0D0C0Z0</accession>